<dbReference type="EMBL" id="KX621007">
    <property type="protein sequence ID" value="AOT23132.1"/>
    <property type="molecule type" value="Genomic_DNA"/>
</dbReference>
<dbReference type="Proteomes" id="UP000224956">
    <property type="component" value="Segment"/>
</dbReference>
<feature type="compositionally biased region" description="Low complexity" evidence="1">
    <location>
        <begin position="9"/>
        <end position="20"/>
    </location>
</feature>
<name>A0A1D8EQ12_9CAUD</name>
<gene>
    <name evidence="2" type="ORF">SEA_TAQUITO_11</name>
</gene>
<protein>
    <submittedName>
        <fullName evidence="2">Scaffolding protein</fullName>
    </submittedName>
</protein>
<feature type="compositionally biased region" description="Basic and acidic residues" evidence="1">
    <location>
        <begin position="132"/>
        <end position="150"/>
    </location>
</feature>
<evidence type="ECO:0000256" key="1">
    <source>
        <dbReference type="SAM" id="MobiDB-lite"/>
    </source>
</evidence>
<sequence>MPDDNLIPDAGGDADTAGADNENTGGATDAGKNDEALGEGGEKALKAEREARRKAERDLAAARAELQKIEDAKKSELQKALERAQEAEKRAEQAELAALRQKIANREGKKVPVSALTGTTEEELTAQADALIEWRDQNGKSAEKQTEKKRTPPPPGGGSLKSGASGNGNTNSDPKARAAEALKRLRQSG</sequence>
<evidence type="ECO:0000313" key="3">
    <source>
        <dbReference type="Proteomes" id="UP000224956"/>
    </source>
</evidence>
<evidence type="ECO:0000313" key="2">
    <source>
        <dbReference type="EMBL" id="AOT23132.1"/>
    </source>
</evidence>
<feature type="compositionally biased region" description="Basic and acidic residues" evidence="1">
    <location>
        <begin position="174"/>
        <end position="183"/>
    </location>
</feature>
<organism evidence="2 3">
    <name type="scientific">Mycobacterium phage Taquito</name>
    <dbReference type="NCBI Taxonomy" id="1897500"/>
    <lineage>
        <taxon>Viruses</taxon>
        <taxon>Duplodnaviria</taxon>
        <taxon>Heunggongvirae</taxon>
        <taxon>Uroviricota</taxon>
        <taxon>Caudoviricetes</taxon>
        <taxon>Weiservirinae</taxon>
        <taxon>Fionnbharthvirus</taxon>
        <taxon>Fionnbharthvirus taquito</taxon>
    </lineage>
</organism>
<proteinExistence type="predicted"/>
<keyword evidence="3" id="KW-1185">Reference proteome</keyword>
<feature type="compositionally biased region" description="Basic and acidic residues" evidence="1">
    <location>
        <begin position="31"/>
        <end position="52"/>
    </location>
</feature>
<feature type="region of interest" description="Disordered" evidence="1">
    <location>
        <begin position="101"/>
        <end position="189"/>
    </location>
</feature>
<accession>A0A1D8EQ12</accession>
<feature type="region of interest" description="Disordered" evidence="1">
    <location>
        <begin position="1"/>
        <end position="52"/>
    </location>
</feature>
<reference evidence="2 3" key="1">
    <citation type="submission" date="2016-07" db="EMBL/GenBank/DDBJ databases">
        <authorList>
            <person name="Henderson J.H."/>
            <person name="Agbayani G."/>
            <person name="Akanbi A."/>
            <person name="Allen L."/>
            <person name="Anton T."/>
            <person name="Bauer V."/>
            <person name="Benoit R."/>
            <person name="Bhakta Y."/>
            <person name="Binongcal M.A."/>
            <person name="Bobovsky T."/>
            <person name="Bual H."/>
            <person name="Calley B."/>
            <person name="Clark M."/>
            <person name="Conahan B."/>
            <person name="Cone E."/>
            <person name="Dardis C."/>
            <person name="Fangman M."/>
            <person name="Flatgard B."/>
            <person name="Focht K."/>
            <person name="Geraci K."/>
            <person name="Goodwin B."/>
            <person name="Hanson H."/>
            <person name="Hunt G."/>
            <person name="Hutton S."/>
            <person name="Illback M."/>
            <person name="Jamsa A."/>
            <person name="Konzek B."/>
            <person name="Kraus A."/>
            <person name="Kuenzi M."/>
            <person name="Laird K."/>
            <person name="Lieb M."/>
            <person name="MacKenzie A."/>
            <person name="Maurer K."/>
            <person name="Miera M."/>
            <person name="Mishler B."/>
            <person name="Naughton C."/>
            <person name="Nease R."/>
            <person name="Nelson B."/>
            <person name="Nigg N."/>
            <person name="O'Sullivan K."/>
            <person name="Orion I."/>
            <person name="Peterson C."/>
            <person name="Peterson S."/>
            <person name="Roletto M."/>
            <person name="Rush L."/>
            <person name="Schlatter T."/>
            <person name="Seidl R."/>
            <person name="Sevy E."/>
            <person name="Sonderby V."/>
            <person name="Souers H."/>
            <person name="Syvertson H."/>
            <person name="Taggard K."/>
            <person name="Takasugi J."/>
            <person name="Tietge S."/>
            <person name="Vasquez C."/>
            <person name="Velasco R."/>
            <person name="Virk M."/>
            <person name="Vologdin S."/>
            <person name="Wing S."/>
            <person name="Winslow J."/>
            <person name="Young E."/>
            <person name="Cunanan N."/>
            <person name="Dasiuk E."/>
            <person name="Fudge K."/>
            <person name="Murphy A."/>
            <person name="Poxleitner M.K."/>
            <person name="Ettinger A.-S.H."/>
            <person name="Anders K.R."/>
            <person name="Schaff J.E."/>
            <person name="Dashiell C.L."/>
            <person name="Macialek J.A."/>
            <person name="Braun M.A."/>
            <person name="Delesalle V.A."/>
            <person name="Hughes L.E."/>
            <person name="Ware V.C."/>
            <person name="Bradley K.W."/>
            <person name="Barker L.P."/>
            <person name="Asai D.J."/>
            <person name="Bowman C.A."/>
            <person name="Russell D.A."/>
            <person name="Pope W.H."/>
            <person name="Jacobs-Sera D."/>
            <person name="Hendrix R.W."/>
            <person name="Hatfull G.F."/>
        </authorList>
    </citation>
    <scope>NUCLEOTIDE SEQUENCE [LARGE SCALE GENOMIC DNA]</scope>
</reference>